<keyword evidence="4" id="KW-0813">Transport</keyword>
<evidence type="ECO:0000256" key="1">
    <source>
        <dbReference type="ARBA" id="ARBA00004232"/>
    </source>
</evidence>
<keyword evidence="15" id="KW-1185">Reference proteome</keyword>
<evidence type="ECO:0000256" key="11">
    <source>
        <dbReference type="ARBA" id="ARBA00023136"/>
    </source>
</evidence>
<dbReference type="GO" id="GO:0106166">
    <property type="term" value="F:spindle pole body-nuclear membrane anchor activity"/>
    <property type="evidence" value="ECO:0007669"/>
    <property type="project" value="TreeGrafter"/>
</dbReference>
<keyword evidence="11 13" id="KW-0472">Membrane</keyword>
<evidence type="ECO:0000256" key="9">
    <source>
        <dbReference type="ARBA" id="ARBA00023010"/>
    </source>
</evidence>
<evidence type="ECO:0000256" key="5">
    <source>
        <dbReference type="ARBA" id="ARBA00022692"/>
    </source>
</evidence>
<comment type="similarity">
    <text evidence="3">Belongs to the NDC1 family.</text>
</comment>
<dbReference type="Pfam" id="PF09531">
    <property type="entry name" value="Ndc1_Nup"/>
    <property type="match status" value="1"/>
</dbReference>
<evidence type="ECO:0000256" key="4">
    <source>
        <dbReference type="ARBA" id="ARBA00022448"/>
    </source>
</evidence>
<dbReference type="Proteomes" id="UP000033483">
    <property type="component" value="Unassembled WGS sequence"/>
</dbReference>
<evidence type="ECO:0000256" key="13">
    <source>
        <dbReference type="SAM" id="Phobius"/>
    </source>
</evidence>
<evidence type="ECO:0000256" key="2">
    <source>
        <dbReference type="ARBA" id="ARBA00004567"/>
    </source>
</evidence>
<keyword evidence="12" id="KW-0539">Nucleus</keyword>
<dbReference type="GO" id="GO:0070631">
    <property type="term" value="P:spindle pole body localization"/>
    <property type="evidence" value="ECO:0007669"/>
    <property type="project" value="TreeGrafter"/>
</dbReference>
<feature type="transmembrane region" description="Helical" evidence="13">
    <location>
        <begin position="148"/>
        <end position="167"/>
    </location>
</feature>
<keyword evidence="7" id="KW-0653">Protein transport</keyword>
<comment type="caution">
    <text evidence="14">The sequence shown here is derived from an EMBL/GenBank/DDBJ whole genome shotgun (WGS) entry which is preliminary data.</text>
</comment>
<evidence type="ECO:0000256" key="8">
    <source>
        <dbReference type="ARBA" id="ARBA00022989"/>
    </source>
</evidence>
<evidence type="ECO:0000256" key="7">
    <source>
        <dbReference type="ARBA" id="ARBA00022927"/>
    </source>
</evidence>
<dbReference type="AlphaFoldDB" id="A0A0F4ZBV0"/>
<accession>A0A0F4ZBV0</accession>
<feature type="transmembrane region" description="Helical" evidence="13">
    <location>
        <begin position="62"/>
        <end position="81"/>
    </location>
</feature>
<dbReference type="PANTHER" id="PTHR13269:SF6">
    <property type="entry name" value="NUCLEOPORIN NDC1"/>
    <property type="match status" value="1"/>
</dbReference>
<gene>
    <name evidence="14" type="ORF">TD95_004855</name>
</gene>
<keyword evidence="5 13" id="KW-0812">Transmembrane</keyword>
<evidence type="ECO:0000256" key="12">
    <source>
        <dbReference type="ARBA" id="ARBA00023242"/>
    </source>
</evidence>
<evidence type="ECO:0008006" key="16">
    <source>
        <dbReference type="Google" id="ProtNLM"/>
    </source>
</evidence>
<keyword evidence="10" id="KW-0906">Nuclear pore complex</keyword>
<dbReference type="EMBL" id="LAEV01001461">
    <property type="protein sequence ID" value="KKA28002.1"/>
    <property type="molecule type" value="Genomic_DNA"/>
</dbReference>
<dbReference type="GO" id="GO:0051028">
    <property type="term" value="P:mRNA transport"/>
    <property type="evidence" value="ECO:0007669"/>
    <property type="project" value="UniProtKB-KW"/>
</dbReference>
<dbReference type="OrthoDB" id="67850at2759"/>
<dbReference type="GO" id="GO:0006999">
    <property type="term" value="P:nuclear pore organization"/>
    <property type="evidence" value="ECO:0007669"/>
    <property type="project" value="TreeGrafter"/>
</dbReference>
<feature type="transmembrane region" description="Helical" evidence="13">
    <location>
        <begin position="199"/>
        <end position="217"/>
    </location>
</feature>
<reference evidence="14 15" key="1">
    <citation type="submission" date="2015-03" db="EMBL/GenBank/DDBJ databases">
        <authorList>
            <person name="Radwan O."/>
            <person name="Al-Naeli F.A."/>
            <person name="Rendon G.A."/>
            <person name="Fields C."/>
        </authorList>
    </citation>
    <scope>NUCLEOTIDE SEQUENCE [LARGE SCALE GENOMIC DNA]</scope>
    <source>
        <strain evidence="14">CR-DP1</strain>
    </source>
</reference>
<keyword evidence="9" id="KW-0811">Translocation</keyword>
<protein>
    <recommendedName>
        <fullName evidence="16">Nucleoporin NDC1</fullName>
    </recommendedName>
</protein>
<evidence type="ECO:0000256" key="10">
    <source>
        <dbReference type="ARBA" id="ARBA00023132"/>
    </source>
</evidence>
<dbReference type="GO" id="GO:0031965">
    <property type="term" value="C:nuclear membrane"/>
    <property type="evidence" value="ECO:0007669"/>
    <property type="project" value="UniProtKB-SubCell"/>
</dbReference>
<dbReference type="GO" id="GO:0005816">
    <property type="term" value="C:spindle pole body"/>
    <property type="evidence" value="ECO:0007669"/>
    <property type="project" value="TreeGrafter"/>
</dbReference>
<dbReference type="InterPro" id="IPR019049">
    <property type="entry name" value="Nucleoporin_prot_Ndc1/Nup"/>
</dbReference>
<name>A0A0F4ZBV0_9PEZI</name>
<feature type="transmembrane region" description="Helical" evidence="13">
    <location>
        <begin position="21"/>
        <end position="42"/>
    </location>
</feature>
<dbReference type="PANTHER" id="PTHR13269">
    <property type="entry name" value="NUCLEOPORIN NDC1"/>
    <property type="match status" value="1"/>
</dbReference>
<sequence>MVRRITRTPPYKDFLQAALHRRFLSIALVLIITAYVEAVLLAPWTSYLWAWFPVGPTGLRTSFLLLSGIWVLFLRIGQYHVGFRTSTSCLNGLIHNTLKMQTAEVFFAYFVSTAFFGPVFLATRSSSAQMNLIQHLGGDRARINEKPLFLGSYLFLIALAQSIFHLWRDEDRMVFSVDKNGRKKLHSDDAIFRQITARIPALIIQTTSASIIMVLVNTLVYHAVLRSFIWGWALTFTRPFYNLPRTSMVPSAWPLTLTTIIQCSYSGFLLLFMWNLSNVCFSNLIVREPLKNGKPLTSESKDPNGSLLNGLKSKKLSAKSFALWELSLIARSFPERRRAIFEDIERQDGPMWSQVCLICVNILKSIDTRLDACNAPAVPPPVPATTAAASSNNYEYRRRAYPPIRDNSIYQPHVKPATMRSELERAIGHVITTGSQTSTGISPIAKKTLKQARDRLISREHQEALAHEHVGSWFKRIALAVLENDFIGPFFRESFRNRFNAVVFGAPYAEISMYLNAASALSALSVASLSEDKLGKVYMDVGNLVKTFTGIILNIEHSKTTFPLHWTDVKGVRNTPEVDVVLAEMKSGLQEILGEFEIYASDLRLTPADVRLAKEACAEKDALGQAI</sequence>
<organism evidence="14 15">
    <name type="scientific">Thielaviopsis punctulata</name>
    <dbReference type="NCBI Taxonomy" id="72032"/>
    <lineage>
        <taxon>Eukaryota</taxon>
        <taxon>Fungi</taxon>
        <taxon>Dikarya</taxon>
        <taxon>Ascomycota</taxon>
        <taxon>Pezizomycotina</taxon>
        <taxon>Sordariomycetes</taxon>
        <taxon>Hypocreomycetidae</taxon>
        <taxon>Microascales</taxon>
        <taxon>Ceratocystidaceae</taxon>
        <taxon>Thielaviopsis</taxon>
    </lineage>
</organism>
<keyword evidence="6" id="KW-0509">mRNA transport</keyword>
<evidence type="ECO:0000313" key="14">
    <source>
        <dbReference type="EMBL" id="KKA28002.1"/>
    </source>
</evidence>
<proteinExistence type="inferred from homology"/>
<dbReference type="GO" id="GO:0070762">
    <property type="term" value="C:nuclear pore transmembrane ring"/>
    <property type="evidence" value="ECO:0007669"/>
    <property type="project" value="TreeGrafter"/>
</dbReference>
<dbReference type="GO" id="GO:0015031">
    <property type="term" value="P:protein transport"/>
    <property type="evidence" value="ECO:0007669"/>
    <property type="project" value="UniProtKB-KW"/>
</dbReference>
<evidence type="ECO:0000256" key="3">
    <source>
        <dbReference type="ARBA" id="ARBA00005760"/>
    </source>
</evidence>
<evidence type="ECO:0000313" key="15">
    <source>
        <dbReference type="Proteomes" id="UP000033483"/>
    </source>
</evidence>
<keyword evidence="8 13" id="KW-1133">Transmembrane helix</keyword>
<comment type="subcellular location">
    <subcellularLocation>
        <location evidence="1">Nucleus membrane</location>
        <topology evidence="1">Multi-pass membrane protein</topology>
    </subcellularLocation>
    <subcellularLocation>
        <location evidence="2">Nucleus</location>
        <location evidence="2">Nuclear pore complex</location>
    </subcellularLocation>
</comment>
<evidence type="ECO:0000256" key="6">
    <source>
        <dbReference type="ARBA" id="ARBA00022816"/>
    </source>
</evidence>
<feature type="transmembrane region" description="Helical" evidence="13">
    <location>
        <begin position="102"/>
        <end position="122"/>
    </location>
</feature>